<protein>
    <submittedName>
        <fullName evidence="2">Uncharacterized protein</fullName>
    </submittedName>
</protein>
<accession>A0A067PA72</accession>
<feature type="region of interest" description="Disordered" evidence="1">
    <location>
        <begin position="33"/>
        <end position="89"/>
    </location>
</feature>
<dbReference type="Proteomes" id="UP000027265">
    <property type="component" value="Unassembled WGS sequence"/>
</dbReference>
<organism evidence="2 3">
    <name type="scientific">Jaapia argillacea MUCL 33604</name>
    <dbReference type="NCBI Taxonomy" id="933084"/>
    <lineage>
        <taxon>Eukaryota</taxon>
        <taxon>Fungi</taxon>
        <taxon>Dikarya</taxon>
        <taxon>Basidiomycota</taxon>
        <taxon>Agaricomycotina</taxon>
        <taxon>Agaricomycetes</taxon>
        <taxon>Agaricomycetidae</taxon>
        <taxon>Jaapiales</taxon>
        <taxon>Jaapiaceae</taxon>
        <taxon>Jaapia</taxon>
    </lineage>
</organism>
<sequence>MKSQPRWLCWLYTVRLEFYKNLVEGKEFMRKGGFDRIESPPSRSRPSRLADDTIGKSGDSIVRPTLAETDTNEISGQYPRSARIHSLKV</sequence>
<evidence type="ECO:0000313" key="3">
    <source>
        <dbReference type="Proteomes" id="UP000027265"/>
    </source>
</evidence>
<reference evidence="3" key="1">
    <citation type="journal article" date="2014" name="Proc. Natl. Acad. Sci. U.S.A.">
        <title>Extensive sampling of basidiomycete genomes demonstrates inadequacy of the white-rot/brown-rot paradigm for wood decay fungi.</title>
        <authorList>
            <person name="Riley R."/>
            <person name="Salamov A.A."/>
            <person name="Brown D.W."/>
            <person name="Nagy L.G."/>
            <person name="Floudas D."/>
            <person name="Held B.W."/>
            <person name="Levasseur A."/>
            <person name="Lombard V."/>
            <person name="Morin E."/>
            <person name="Otillar R."/>
            <person name="Lindquist E.A."/>
            <person name="Sun H."/>
            <person name="LaButti K.M."/>
            <person name="Schmutz J."/>
            <person name="Jabbour D."/>
            <person name="Luo H."/>
            <person name="Baker S.E."/>
            <person name="Pisabarro A.G."/>
            <person name="Walton J.D."/>
            <person name="Blanchette R.A."/>
            <person name="Henrissat B."/>
            <person name="Martin F."/>
            <person name="Cullen D."/>
            <person name="Hibbett D.S."/>
            <person name="Grigoriev I.V."/>
        </authorList>
    </citation>
    <scope>NUCLEOTIDE SEQUENCE [LARGE SCALE GENOMIC DNA]</scope>
    <source>
        <strain evidence="3">MUCL 33604</strain>
    </source>
</reference>
<keyword evidence="3" id="KW-1185">Reference proteome</keyword>
<dbReference type="EMBL" id="KL197746">
    <property type="protein sequence ID" value="KDQ51669.1"/>
    <property type="molecule type" value="Genomic_DNA"/>
</dbReference>
<dbReference type="AlphaFoldDB" id="A0A067PA72"/>
<gene>
    <name evidence="2" type="ORF">JAAARDRAFT_501768</name>
</gene>
<evidence type="ECO:0000256" key="1">
    <source>
        <dbReference type="SAM" id="MobiDB-lite"/>
    </source>
</evidence>
<evidence type="ECO:0000313" key="2">
    <source>
        <dbReference type="EMBL" id="KDQ51669.1"/>
    </source>
</evidence>
<dbReference type="InParanoid" id="A0A067PA72"/>
<proteinExistence type="predicted"/>
<name>A0A067PA72_9AGAM</name>
<dbReference type="HOGENOM" id="CLU_2455039_0_0_1"/>